<dbReference type="Proteomes" id="UP000287917">
    <property type="component" value="Unassembled WGS sequence"/>
</dbReference>
<dbReference type="EMBL" id="QNZK01000047">
    <property type="protein sequence ID" value="RTZ87279.1"/>
    <property type="molecule type" value="Genomic_DNA"/>
</dbReference>
<name>A0A432GUY0_9DELT</name>
<proteinExistence type="predicted"/>
<reference evidence="1 2" key="1">
    <citation type="submission" date="2018-06" db="EMBL/GenBank/DDBJ databases">
        <title>Combined omics and stable isotope probing to characterize newly discovered Mariana Back-Arc vent microbial communities.</title>
        <authorList>
            <person name="Trembath-Reichert E."/>
            <person name="Huber J.A."/>
        </authorList>
    </citation>
    <scope>NUCLEOTIDE SEQUENCE [LARGE SCALE GENOMIC DNA]</scope>
    <source>
        <strain evidence="1">MAG 58</strain>
    </source>
</reference>
<evidence type="ECO:0000313" key="1">
    <source>
        <dbReference type="EMBL" id="RTZ87279.1"/>
    </source>
</evidence>
<organism evidence="1 2">
    <name type="scientific">SAR324 cluster bacterium</name>
    <dbReference type="NCBI Taxonomy" id="2024889"/>
    <lineage>
        <taxon>Bacteria</taxon>
        <taxon>Deltaproteobacteria</taxon>
        <taxon>SAR324 cluster</taxon>
    </lineage>
</organism>
<dbReference type="NCBIfam" id="NF041940">
    <property type="entry name" value="choice_anch_X"/>
    <property type="match status" value="1"/>
</dbReference>
<dbReference type="AlphaFoldDB" id="A0A432GUY0"/>
<sequence>MCTNSDATCNKNWEPSLKTSCVATENISPSITGYTNYLKNNHVKDGTRIFEPAILFIDETLTIMVKDSSGLKSKSISKLTNIPSGFLEVYPASSNPELYDDGTNGDLEANDGIFTRSCLSLSSSSWNQSKNTDQAFDIFFINKSYRNTEKVFELYPGLSINDTGFFISLGDEYTNNIKFNSSQLTSPSTSRAMAAVWAARGDIFDIFVFTPRHAGGGAGMWRLHDFIQGLNHNPSCSDYSYCYNYIDSQEHPELIAGTWIGWPSIQSLTHELEHAMFGINTKDFPESGNRGKFLLTREWTVDGMHIEADSTVNTYLKGPLWDPARGYPYAVKLKVGNRKVETHIVKNQDGTFRLKERSTDDYKLSDIFLYILGVITAEEANETYYKLINYSLNDCISENNYLLCTNDLINYDEVITFTTADFIKKFGGYSNPRSSSFDPANFKLGILNISDRKHTEAEITLKSIVYRSYATGTGPKVKFGDQVLDDSGNIWSYITHFKSKVIVDFRKIK</sequence>
<comment type="caution">
    <text evidence="1">The sequence shown here is derived from an EMBL/GenBank/DDBJ whole genome shotgun (WGS) entry which is preliminary data.</text>
</comment>
<evidence type="ECO:0000313" key="2">
    <source>
        <dbReference type="Proteomes" id="UP000287917"/>
    </source>
</evidence>
<gene>
    <name evidence="1" type="ORF">DSY96_01385</name>
</gene>
<protein>
    <submittedName>
        <fullName evidence="1">Uncharacterized protein</fullName>
    </submittedName>
</protein>
<accession>A0A432GUY0</accession>